<organism evidence="1 2">
    <name type="scientific">Vararia minispora EC-137</name>
    <dbReference type="NCBI Taxonomy" id="1314806"/>
    <lineage>
        <taxon>Eukaryota</taxon>
        <taxon>Fungi</taxon>
        <taxon>Dikarya</taxon>
        <taxon>Basidiomycota</taxon>
        <taxon>Agaricomycotina</taxon>
        <taxon>Agaricomycetes</taxon>
        <taxon>Russulales</taxon>
        <taxon>Lachnocladiaceae</taxon>
        <taxon>Vararia</taxon>
    </lineage>
</organism>
<dbReference type="Proteomes" id="UP000814128">
    <property type="component" value="Unassembled WGS sequence"/>
</dbReference>
<evidence type="ECO:0000313" key="1">
    <source>
        <dbReference type="EMBL" id="KAI0032703.1"/>
    </source>
</evidence>
<sequence>YIVQGARFRVIEGSGCQNAINVSGLELLLIGSWTITLPAISAFFYCPRIAYVFYRHRRELNGLFDGYKTTSRFSYLRILVVGCMDIIITLPFGIVTVILSTRVLLPGFTFDFYTGWTFTHTDWGPISVPYTTIAHAGGWQLFSYYFSLWSSVILSLIIFALFGLTAEARATYRRGISNIAGIVGWKSTHYARGSAVSQIVFSRPQFDSDVESQYAHLLY</sequence>
<comment type="caution">
    <text evidence="1">The sequence shown here is derived from an EMBL/GenBank/DDBJ whole genome shotgun (WGS) entry which is preliminary data.</text>
</comment>
<reference evidence="1" key="1">
    <citation type="submission" date="2021-02" db="EMBL/GenBank/DDBJ databases">
        <authorList>
            <consortium name="DOE Joint Genome Institute"/>
            <person name="Ahrendt S."/>
            <person name="Looney B.P."/>
            <person name="Miyauchi S."/>
            <person name="Morin E."/>
            <person name="Drula E."/>
            <person name="Courty P.E."/>
            <person name="Chicoki N."/>
            <person name="Fauchery L."/>
            <person name="Kohler A."/>
            <person name="Kuo A."/>
            <person name="Labutti K."/>
            <person name="Pangilinan J."/>
            <person name="Lipzen A."/>
            <person name="Riley R."/>
            <person name="Andreopoulos W."/>
            <person name="He G."/>
            <person name="Johnson J."/>
            <person name="Barry K.W."/>
            <person name="Grigoriev I.V."/>
            <person name="Nagy L."/>
            <person name="Hibbett D."/>
            <person name="Henrissat B."/>
            <person name="Matheny P.B."/>
            <person name="Labbe J."/>
            <person name="Martin F."/>
        </authorList>
    </citation>
    <scope>NUCLEOTIDE SEQUENCE</scope>
    <source>
        <strain evidence="1">EC-137</strain>
    </source>
</reference>
<dbReference type="EMBL" id="MU273538">
    <property type="protein sequence ID" value="KAI0032703.1"/>
    <property type="molecule type" value="Genomic_DNA"/>
</dbReference>
<accession>A0ACB8QM79</accession>
<protein>
    <submittedName>
        <fullName evidence="1">Pheromone A receptor-domain-containing protein</fullName>
    </submittedName>
</protein>
<feature type="non-terminal residue" evidence="1">
    <location>
        <position position="1"/>
    </location>
</feature>
<evidence type="ECO:0000313" key="2">
    <source>
        <dbReference type="Proteomes" id="UP000814128"/>
    </source>
</evidence>
<reference evidence="1" key="2">
    <citation type="journal article" date="2022" name="New Phytol.">
        <title>Evolutionary transition to the ectomycorrhizal habit in the genomes of a hyperdiverse lineage of mushroom-forming fungi.</title>
        <authorList>
            <person name="Looney B."/>
            <person name="Miyauchi S."/>
            <person name="Morin E."/>
            <person name="Drula E."/>
            <person name="Courty P.E."/>
            <person name="Kohler A."/>
            <person name="Kuo A."/>
            <person name="LaButti K."/>
            <person name="Pangilinan J."/>
            <person name="Lipzen A."/>
            <person name="Riley R."/>
            <person name="Andreopoulos W."/>
            <person name="He G."/>
            <person name="Johnson J."/>
            <person name="Nolan M."/>
            <person name="Tritt A."/>
            <person name="Barry K.W."/>
            <person name="Grigoriev I.V."/>
            <person name="Nagy L.G."/>
            <person name="Hibbett D."/>
            <person name="Henrissat B."/>
            <person name="Matheny P.B."/>
            <person name="Labbe J."/>
            <person name="Martin F.M."/>
        </authorList>
    </citation>
    <scope>NUCLEOTIDE SEQUENCE</scope>
    <source>
        <strain evidence="1">EC-137</strain>
    </source>
</reference>
<name>A0ACB8QM79_9AGAM</name>
<proteinExistence type="predicted"/>
<keyword evidence="1" id="KW-0675">Receptor</keyword>
<keyword evidence="2" id="KW-1185">Reference proteome</keyword>
<gene>
    <name evidence="1" type="ORF">K488DRAFT_49352</name>
</gene>